<proteinExistence type="predicted"/>
<name>A0A5N6KSF6_9ROSI</name>
<reference evidence="2 3" key="1">
    <citation type="submission" date="2019-06" db="EMBL/GenBank/DDBJ databases">
        <title>A chromosomal-level reference genome of Carpinus fangiana (Coryloideae, Betulaceae).</title>
        <authorList>
            <person name="Yang X."/>
            <person name="Wang Z."/>
            <person name="Zhang L."/>
            <person name="Hao G."/>
            <person name="Liu J."/>
            <person name="Yang Y."/>
        </authorList>
    </citation>
    <scope>NUCLEOTIDE SEQUENCE [LARGE SCALE GENOMIC DNA]</scope>
    <source>
        <strain evidence="2">Cfa_2016G</strain>
        <tissue evidence="2">Leaf</tissue>
    </source>
</reference>
<dbReference type="AlphaFoldDB" id="A0A5N6KSF6"/>
<feature type="region of interest" description="Disordered" evidence="1">
    <location>
        <begin position="1"/>
        <end position="205"/>
    </location>
</feature>
<evidence type="ECO:0000256" key="1">
    <source>
        <dbReference type="SAM" id="MobiDB-lite"/>
    </source>
</evidence>
<feature type="compositionally biased region" description="Basic and acidic residues" evidence="1">
    <location>
        <begin position="264"/>
        <end position="279"/>
    </location>
</feature>
<dbReference type="Proteomes" id="UP000327013">
    <property type="component" value="Unassembled WGS sequence"/>
</dbReference>
<evidence type="ECO:0000313" key="2">
    <source>
        <dbReference type="EMBL" id="KAB8342908.1"/>
    </source>
</evidence>
<sequence>MERGSPIKSWMQKHSPIKSRNKPLPVPPRQAEPSPTRKPIAQISGNARPDHISKNDKPRRRLGSLFRSTDKLSAAQPPHSTKTHHYTQSAPTNDLRGLSAKVSSLEEQLKEAREQLDSFASSSRRSRHDTRPPSRGRQSRHSSAGQTEDTARPRIPQQENSRFDGIVENLLFHQQQQQQQQQQPSRFPRRSEGTGGSIHRRASADMGDAFAHYRRTLDAYEEARNECSNTCASDGDEDDGSPGSLKRKRSQVRASSWQAVQEYAAREALSRQWDRHSAPRDTTQSSTARRVASDGERPPQRLKQYHEKSLPKSPPKSPSPTPRKRGDPPPGARHRRSSSKTKNELPPEEAKDGDQGTAAVNNRPRPLSPSKRYATSPLKLLPVAEEFEWDDEVF</sequence>
<feature type="region of interest" description="Disordered" evidence="1">
    <location>
        <begin position="228"/>
        <end position="376"/>
    </location>
</feature>
<accession>A0A5N6KSF6</accession>
<protein>
    <submittedName>
        <fullName evidence="2">Uncharacterized protein</fullName>
    </submittedName>
</protein>
<gene>
    <name evidence="2" type="ORF">FH972_022505</name>
</gene>
<dbReference type="OrthoDB" id="10678773at2759"/>
<feature type="compositionally biased region" description="Low complexity" evidence="1">
    <location>
        <begin position="174"/>
        <end position="183"/>
    </location>
</feature>
<feature type="compositionally biased region" description="Basic and acidic residues" evidence="1">
    <location>
        <begin position="341"/>
        <end position="354"/>
    </location>
</feature>
<keyword evidence="3" id="KW-1185">Reference proteome</keyword>
<organism evidence="2 3">
    <name type="scientific">Carpinus fangiana</name>
    <dbReference type="NCBI Taxonomy" id="176857"/>
    <lineage>
        <taxon>Eukaryota</taxon>
        <taxon>Viridiplantae</taxon>
        <taxon>Streptophyta</taxon>
        <taxon>Embryophyta</taxon>
        <taxon>Tracheophyta</taxon>
        <taxon>Spermatophyta</taxon>
        <taxon>Magnoliopsida</taxon>
        <taxon>eudicotyledons</taxon>
        <taxon>Gunneridae</taxon>
        <taxon>Pentapetalae</taxon>
        <taxon>rosids</taxon>
        <taxon>fabids</taxon>
        <taxon>Fagales</taxon>
        <taxon>Betulaceae</taxon>
        <taxon>Carpinus</taxon>
    </lineage>
</organism>
<feature type="compositionally biased region" description="Basic and acidic residues" evidence="1">
    <location>
        <begin position="291"/>
        <end position="310"/>
    </location>
</feature>
<feature type="compositionally biased region" description="Pro residues" evidence="1">
    <location>
        <begin position="312"/>
        <end position="321"/>
    </location>
</feature>
<feature type="compositionally biased region" description="Basic and acidic residues" evidence="1">
    <location>
        <begin position="107"/>
        <end position="116"/>
    </location>
</feature>
<dbReference type="EMBL" id="VIBQ01000012">
    <property type="protein sequence ID" value="KAB8342908.1"/>
    <property type="molecule type" value="Genomic_DNA"/>
</dbReference>
<comment type="caution">
    <text evidence="2">The sequence shown here is derived from an EMBL/GenBank/DDBJ whole genome shotgun (WGS) entry which is preliminary data.</text>
</comment>
<evidence type="ECO:0000313" key="3">
    <source>
        <dbReference type="Proteomes" id="UP000327013"/>
    </source>
</evidence>